<organism evidence="10 11">
    <name type="scientific">Pseudahrensia aquimaris</name>
    <dbReference type="NCBI Taxonomy" id="744461"/>
    <lineage>
        <taxon>Bacteria</taxon>
        <taxon>Pseudomonadati</taxon>
        <taxon>Pseudomonadota</taxon>
        <taxon>Alphaproteobacteria</taxon>
        <taxon>Hyphomicrobiales</taxon>
        <taxon>Ahrensiaceae</taxon>
        <taxon>Pseudahrensia</taxon>
    </lineage>
</organism>
<protein>
    <submittedName>
        <fullName evidence="10">MFS transporter</fullName>
    </submittedName>
</protein>
<keyword evidence="6 8" id="KW-1133">Transmembrane helix</keyword>
<dbReference type="RefSeq" id="WP_377213414.1">
    <property type="nucleotide sequence ID" value="NZ_JBHTJV010000013.1"/>
</dbReference>
<feature type="transmembrane region" description="Helical" evidence="8">
    <location>
        <begin position="252"/>
        <end position="271"/>
    </location>
</feature>
<feature type="transmembrane region" description="Helical" evidence="8">
    <location>
        <begin position="78"/>
        <end position="97"/>
    </location>
</feature>
<dbReference type="PROSITE" id="PS00216">
    <property type="entry name" value="SUGAR_TRANSPORT_1"/>
    <property type="match status" value="1"/>
</dbReference>
<evidence type="ECO:0000256" key="3">
    <source>
        <dbReference type="ARBA" id="ARBA00007520"/>
    </source>
</evidence>
<comment type="caution">
    <text evidence="10">The sequence shown here is derived from an EMBL/GenBank/DDBJ whole genome shotgun (WGS) entry which is preliminary data.</text>
</comment>
<feature type="transmembrane region" description="Helical" evidence="8">
    <location>
        <begin position="135"/>
        <end position="158"/>
    </location>
</feature>
<dbReference type="Pfam" id="PF07690">
    <property type="entry name" value="MFS_1"/>
    <property type="match status" value="1"/>
</dbReference>
<dbReference type="EMBL" id="JBHTJV010000013">
    <property type="protein sequence ID" value="MFD0917557.1"/>
    <property type="molecule type" value="Genomic_DNA"/>
</dbReference>
<dbReference type="PANTHER" id="PTHR23504">
    <property type="entry name" value="MAJOR FACILITATOR SUPERFAMILY DOMAIN-CONTAINING PROTEIN 10"/>
    <property type="match status" value="1"/>
</dbReference>
<keyword evidence="5 8" id="KW-0812">Transmembrane</keyword>
<dbReference type="PANTHER" id="PTHR23504:SF15">
    <property type="entry name" value="MAJOR FACILITATOR SUPERFAMILY (MFS) PROFILE DOMAIN-CONTAINING PROTEIN"/>
    <property type="match status" value="1"/>
</dbReference>
<feature type="transmembrane region" description="Helical" evidence="8">
    <location>
        <begin position="103"/>
        <end position="123"/>
    </location>
</feature>
<dbReference type="InterPro" id="IPR005829">
    <property type="entry name" value="Sugar_transporter_CS"/>
</dbReference>
<dbReference type="PROSITE" id="PS50850">
    <property type="entry name" value="MFS"/>
    <property type="match status" value="1"/>
</dbReference>
<reference evidence="11" key="1">
    <citation type="journal article" date="2019" name="Int. J. Syst. Evol. Microbiol.">
        <title>The Global Catalogue of Microorganisms (GCM) 10K type strain sequencing project: providing services to taxonomists for standard genome sequencing and annotation.</title>
        <authorList>
            <consortium name="The Broad Institute Genomics Platform"/>
            <consortium name="The Broad Institute Genome Sequencing Center for Infectious Disease"/>
            <person name="Wu L."/>
            <person name="Ma J."/>
        </authorList>
    </citation>
    <scope>NUCLEOTIDE SEQUENCE [LARGE SCALE GENOMIC DNA]</scope>
    <source>
        <strain evidence="11">CCUG 60023</strain>
    </source>
</reference>
<evidence type="ECO:0000256" key="1">
    <source>
        <dbReference type="ARBA" id="ARBA00003279"/>
    </source>
</evidence>
<evidence type="ECO:0000256" key="2">
    <source>
        <dbReference type="ARBA" id="ARBA00004141"/>
    </source>
</evidence>
<keyword evidence="7 8" id="KW-0472">Membrane</keyword>
<feature type="transmembrane region" description="Helical" evidence="8">
    <location>
        <begin position="340"/>
        <end position="365"/>
    </location>
</feature>
<feature type="transmembrane region" description="Helical" evidence="8">
    <location>
        <begin position="46"/>
        <end position="66"/>
    </location>
</feature>
<feature type="transmembrane region" description="Helical" evidence="8">
    <location>
        <begin position="216"/>
        <end position="240"/>
    </location>
</feature>
<dbReference type="Gene3D" id="1.20.1250.20">
    <property type="entry name" value="MFS general substrate transporter like domains"/>
    <property type="match status" value="1"/>
</dbReference>
<feature type="transmembrane region" description="Helical" evidence="8">
    <location>
        <begin position="283"/>
        <end position="301"/>
    </location>
</feature>
<dbReference type="InterPro" id="IPR020846">
    <property type="entry name" value="MFS_dom"/>
</dbReference>
<dbReference type="InterPro" id="IPR001958">
    <property type="entry name" value="Tet-R_TetA/multi-R_MdtG-like"/>
</dbReference>
<feature type="transmembrane region" description="Helical" evidence="8">
    <location>
        <begin position="307"/>
        <end position="328"/>
    </location>
</feature>
<dbReference type="Proteomes" id="UP001597101">
    <property type="component" value="Unassembled WGS sequence"/>
</dbReference>
<comment type="subcellular location">
    <subcellularLocation>
        <location evidence="2">Membrane</location>
        <topology evidence="2">Multi-pass membrane protein</topology>
    </subcellularLocation>
</comment>
<evidence type="ECO:0000313" key="10">
    <source>
        <dbReference type="EMBL" id="MFD0917557.1"/>
    </source>
</evidence>
<dbReference type="PRINTS" id="PR01035">
    <property type="entry name" value="TCRTETA"/>
</dbReference>
<evidence type="ECO:0000256" key="6">
    <source>
        <dbReference type="ARBA" id="ARBA00022989"/>
    </source>
</evidence>
<evidence type="ECO:0000259" key="9">
    <source>
        <dbReference type="PROSITE" id="PS50850"/>
    </source>
</evidence>
<evidence type="ECO:0000256" key="7">
    <source>
        <dbReference type="ARBA" id="ARBA00023136"/>
    </source>
</evidence>
<feature type="transmembrane region" description="Helical" evidence="8">
    <location>
        <begin position="164"/>
        <end position="184"/>
    </location>
</feature>
<evidence type="ECO:0000256" key="8">
    <source>
        <dbReference type="SAM" id="Phobius"/>
    </source>
</evidence>
<dbReference type="InterPro" id="IPR036259">
    <property type="entry name" value="MFS_trans_sf"/>
</dbReference>
<dbReference type="InterPro" id="IPR011701">
    <property type="entry name" value="MFS"/>
</dbReference>
<sequence>MAARNPALFFIILTVVIDMLGVGLAWPILPQLVEELSGADFSDSALIYGFLMSGFALVQFFVSPFVGMLSDRYGRRPILLISLFGLGVDYIILALAPNLWWLVVGRILAGLFSATVSTANAYIADITPREGRAAAFGLLGAAFGVGFTLGPLIGGVLGQYDLHYPFWLAAALAFANFILGWFVLPESLPVEKRSAIDIRKANPFSALLYIRRYSSLAILLVALLLTGIAQQGLQGIWVLWTKAQFDWGVAEAGYSLAWVGVCMAFVQGWLVRQVVPIYGERKVMFTGFIISTFAFAALPFVTVGWVVYPGILIHLIGWGCAAPCLTALMSQNVPDTEQGLLQGTMGSVNTIAMILGPLIATGIFAKSVGPDAWIDMPGSYYFFGAILFVIVLGIISRDTRRSRSVEKVEST</sequence>
<feature type="transmembrane region" description="Helical" evidence="8">
    <location>
        <begin position="7"/>
        <end position="26"/>
    </location>
</feature>
<evidence type="ECO:0000256" key="5">
    <source>
        <dbReference type="ARBA" id="ARBA00022692"/>
    </source>
</evidence>
<feature type="domain" description="Major facilitator superfamily (MFS) profile" evidence="9">
    <location>
        <begin position="7"/>
        <end position="402"/>
    </location>
</feature>
<name>A0ABW3FIW6_9HYPH</name>
<proteinExistence type="inferred from homology"/>
<evidence type="ECO:0000313" key="11">
    <source>
        <dbReference type="Proteomes" id="UP001597101"/>
    </source>
</evidence>
<evidence type="ECO:0000256" key="4">
    <source>
        <dbReference type="ARBA" id="ARBA00022448"/>
    </source>
</evidence>
<keyword evidence="11" id="KW-1185">Reference proteome</keyword>
<comment type="function">
    <text evidence="1">Resistance to tetracycline by an active tetracycline efflux. This is an energy-dependent process that decreases the accumulation of the antibiotic in whole cells. This protein functions as a metal-tetracycline/H(+) antiporter.</text>
</comment>
<keyword evidence="4" id="KW-0813">Transport</keyword>
<accession>A0ABW3FIW6</accession>
<comment type="similarity">
    <text evidence="3">Belongs to the major facilitator superfamily. TCR/Tet family.</text>
</comment>
<dbReference type="SUPFAM" id="SSF103473">
    <property type="entry name" value="MFS general substrate transporter"/>
    <property type="match status" value="1"/>
</dbReference>
<gene>
    <name evidence="10" type="ORF">ACFQ14_14190</name>
</gene>
<feature type="transmembrane region" description="Helical" evidence="8">
    <location>
        <begin position="377"/>
        <end position="395"/>
    </location>
</feature>